<keyword evidence="3" id="KW-1185">Reference proteome</keyword>
<dbReference type="PANTHER" id="PTHR43172">
    <property type="entry name" value="ADENYLOSUCCINATE LYASE"/>
    <property type="match status" value="1"/>
</dbReference>
<organism evidence="2 3">
    <name type="scientific">Penicillium roqueforti (strain FM164)</name>
    <dbReference type="NCBI Taxonomy" id="1365484"/>
    <lineage>
        <taxon>Eukaryota</taxon>
        <taxon>Fungi</taxon>
        <taxon>Dikarya</taxon>
        <taxon>Ascomycota</taxon>
        <taxon>Pezizomycotina</taxon>
        <taxon>Eurotiomycetes</taxon>
        <taxon>Eurotiomycetidae</taxon>
        <taxon>Eurotiales</taxon>
        <taxon>Aspergillaceae</taxon>
        <taxon>Penicillium</taxon>
    </lineage>
</organism>
<accession>W6QFY7</accession>
<evidence type="ECO:0000313" key="2">
    <source>
        <dbReference type="EMBL" id="CDM35733.1"/>
    </source>
</evidence>
<evidence type="ECO:0000259" key="1">
    <source>
        <dbReference type="Pfam" id="PF10397"/>
    </source>
</evidence>
<dbReference type="Gene3D" id="1.20.200.10">
    <property type="entry name" value="Fumarase/aspartase (Central domain)"/>
    <property type="match status" value="1"/>
</dbReference>
<dbReference type="AlphaFoldDB" id="W6QFY7"/>
<dbReference type="Proteomes" id="UP000030686">
    <property type="component" value="Unassembled WGS sequence"/>
</dbReference>
<evidence type="ECO:0000313" key="3">
    <source>
        <dbReference type="Proteomes" id="UP000030686"/>
    </source>
</evidence>
<proteinExistence type="predicted"/>
<feature type="domain" description="Adenylosuccinate lyase C-terminal" evidence="1">
    <location>
        <begin position="55"/>
        <end position="99"/>
    </location>
</feature>
<sequence length="101" mass="11023">MVIFERASGPWYLEWVAIPDVFVTAVGALHQTNFALGGLVVKVDSMKRNLYSTKGLIVGDAVIMGLAPHLGRQGAHDLVYEACKSALDRNRSLLELLSAIR</sequence>
<dbReference type="Gene3D" id="1.10.40.30">
    <property type="entry name" value="Fumarase/aspartase (C-terminal domain)"/>
    <property type="match status" value="1"/>
</dbReference>
<dbReference type="EMBL" id="HG792018">
    <property type="protein sequence ID" value="CDM35733.1"/>
    <property type="molecule type" value="Genomic_DNA"/>
</dbReference>
<name>W6QFY7_PENRF</name>
<dbReference type="GO" id="GO:0003824">
    <property type="term" value="F:catalytic activity"/>
    <property type="evidence" value="ECO:0007669"/>
    <property type="project" value="InterPro"/>
</dbReference>
<dbReference type="InterPro" id="IPR019468">
    <property type="entry name" value="AdenyloSucc_lyase_C"/>
</dbReference>
<gene>
    <name evidence="2" type="ORF">PROQFM164_S04g000614</name>
</gene>
<dbReference type="PANTHER" id="PTHR43172:SF2">
    <property type="entry name" value="ADENYLOSUCCINATE LYASE C-TERMINAL DOMAIN-CONTAINING PROTEIN"/>
    <property type="match status" value="1"/>
</dbReference>
<dbReference type="STRING" id="1365484.W6QFY7"/>
<reference evidence="2" key="1">
    <citation type="journal article" date="2014" name="Nat. Commun.">
        <title>Multiple recent horizontal transfers of a large genomic region in cheese making fungi.</title>
        <authorList>
            <person name="Cheeseman K."/>
            <person name="Ropars J."/>
            <person name="Renault P."/>
            <person name="Dupont J."/>
            <person name="Gouzy J."/>
            <person name="Branca A."/>
            <person name="Abraham A.L."/>
            <person name="Ceppi M."/>
            <person name="Conseiller E."/>
            <person name="Debuchy R."/>
            <person name="Malagnac F."/>
            <person name="Goarin A."/>
            <person name="Silar P."/>
            <person name="Lacoste S."/>
            <person name="Sallet E."/>
            <person name="Bensimon A."/>
            <person name="Giraud T."/>
            <person name="Brygoo Y."/>
        </authorList>
    </citation>
    <scope>NUCLEOTIDE SEQUENCE [LARGE SCALE GENOMIC DNA]</scope>
    <source>
        <strain evidence="2">FM164</strain>
    </source>
</reference>
<dbReference type="Pfam" id="PF10397">
    <property type="entry name" value="ADSL_C"/>
    <property type="match status" value="1"/>
</dbReference>
<dbReference type="OrthoDB" id="406045at2759"/>
<dbReference type="SUPFAM" id="SSF48557">
    <property type="entry name" value="L-aspartase-like"/>
    <property type="match status" value="1"/>
</dbReference>
<dbReference type="InterPro" id="IPR008948">
    <property type="entry name" value="L-Aspartase-like"/>
</dbReference>
<protein>
    <submittedName>
        <fullName evidence="2">L-Aspartase-like</fullName>
    </submittedName>
</protein>